<sequence length="230" mass="25172">MTEADLTSIVAIDDVVNPMSTAGISPALPGSMEAGADITSPVAGDSLFNGSSPTTNQAHETLYDLNIQSKKLTGIDERRSSVKNQISRNQGINQSTEPKIGRFHKSVSHAVLDEGNLIEIDQATISPQRNPIKKSVSQSNFDTTEERFHPNLNSVLKQKSILKRGDSQTSSSFEGDRRAMESAAHSPRRLSRQLSFADDNKQPLAVIHHVADTHYPKKTRKQLCSLLLNT</sequence>
<feature type="non-terminal residue" evidence="2">
    <location>
        <position position="230"/>
    </location>
</feature>
<evidence type="ECO:0000313" key="2">
    <source>
        <dbReference type="EMBL" id="CRZ11687.1"/>
    </source>
</evidence>
<name>A0A0H5RDP5_9EUKA</name>
<proteinExistence type="predicted"/>
<dbReference type="AlphaFoldDB" id="A0A0H5RDP5"/>
<accession>A0A0H5RDP5</accession>
<organism evidence="2">
    <name type="scientific">Spongospora subterranea</name>
    <dbReference type="NCBI Taxonomy" id="70186"/>
    <lineage>
        <taxon>Eukaryota</taxon>
        <taxon>Sar</taxon>
        <taxon>Rhizaria</taxon>
        <taxon>Endomyxa</taxon>
        <taxon>Phytomyxea</taxon>
        <taxon>Plasmodiophorida</taxon>
        <taxon>Plasmodiophoridae</taxon>
        <taxon>Spongospora</taxon>
    </lineage>
</organism>
<dbReference type="EMBL" id="HACM01011245">
    <property type="protein sequence ID" value="CRZ11687.1"/>
    <property type="molecule type" value="Transcribed_RNA"/>
</dbReference>
<protein>
    <submittedName>
        <fullName evidence="2">Uncharacterized protein</fullName>
    </submittedName>
</protein>
<feature type="region of interest" description="Disordered" evidence="1">
    <location>
        <begin position="159"/>
        <end position="192"/>
    </location>
</feature>
<reference evidence="2" key="1">
    <citation type="submission" date="2015-04" db="EMBL/GenBank/DDBJ databases">
        <title>The genome sequence of the plant pathogenic Rhizarian Plasmodiophora brassicae reveals insights in its biotrophic life cycle and the origin of chitin synthesis.</title>
        <authorList>
            <person name="Schwelm A."/>
            <person name="Fogelqvist J."/>
            <person name="Knaust A."/>
            <person name="Julke S."/>
            <person name="Lilja T."/>
            <person name="Dhandapani V."/>
            <person name="Bonilla-Rosso G."/>
            <person name="Karlsson M."/>
            <person name="Shevchenko A."/>
            <person name="Choi S.R."/>
            <person name="Kim H.G."/>
            <person name="Park J.Y."/>
            <person name="Lim Y.P."/>
            <person name="Ludwig-Muller J."/>
            <person name="Dixelius C."/>
        </authorList>
    </citation>
    <scope>NUCLEOTIDE SEQUENCE</scope>
    <source>
        <tissue evidence="2">Potato root galls</tissue>
    </source>
</reference>
<evidence type="ECO:0000256" key="1">
    <source>
        <dbReference type="SAM" id="MobiDB-lite"/>
    </source>
</evidence>